<organism evidence="2 3">
    <name type="scientific">Pristionchus entomophagus</name>
    <dbReference type="NCBI Taxonomy" id="358040"/>
    <lineage>
        <taxon>Eukaryota</taxon>
        <taxon>Metazoa</taxon>
        <taxon>Ecdysozoa</taxon>
        <taxon>Nematoda</taxon>
        <taxon>Chromadorea</taxon>
        <taxon>Rhabditida</taxon>
        <taxon>Rhabditina</taxon>
        <taxon>Diplogasteromorpha</taxon>
        <taxon>Diplogasteroidea</taxon>
        <taxon>Neodiplogasteridae</taxon>
        <taxon>Pristionchus</taxon>
    </lineage>
</organism>
<feature type="transmembrane region" description="Helical" evidence="1">
    <location>
        <begin position="5"/>
        <end position="24"/>
    </location>
</feature>
<dbReference type="PANTHER" id="PTHR10974">
    <property type="entry name" value="FI08016P-RELATED"/>
    <property type="match status" value="1"/>
</dbReference>
<keyword evidence="3" id="KW-1185">Reference proteome</keyword>
<gene>
    <name evidence="2" type="ORF">PENTCL1PPCAC_7399</name>
</gene>
<evidence type="ECO:0000256" key="1">
    <source>
        <dbReference type="SAM" id="Phobius"/>
    </source>
</evidence>
<comment type="caution">
    <text evidence="2">The sequence shown here is derived from an EMBL/GenBank/DDBJ whole genome shotgun (WGS) entry which is preliminary data.</text>
</comment>
<keyword evidence="1" id="KW-0472">Membrane</keyword>
<dbReference type="EMBL" id="BTSX01000002">
    <property type="protein sequence ID" value="GMS85224.1"/>
    <property type="molecule type" value="Genomic_DNA"/>
</dbReference>
<dbReference type="GO" id="GO:0005615">
    <property type="term" value="C:extracellular space"/>
    <property type="evidence" value="ECO:0007669"/>
    <property type="project" value="TreeGrafter"/>
</dbReference>
<dbReference type="PANTHER" id="PTHR10974:SF4">
    <property type="entry name" value="PROTEIN CBG09258"/>
    <property type="match status" value="1"/>
</dbReference>
<dbReference type="Proteomes" id="UP001432027">
    <property type="component" value="Unassembled WGS sequence"/>
</dbReference>
<name>A0AAV5SY92_9BILA</name>
<dbReference type="Pfam" id="PF02995">
    <property type="entry name" value="DUF229"/>
    <property type="match status" value="2"/>
</dbReference>
<accession>A0AAV5SY92</accession>
<reference evidence="2" key="1">
    <citation type="submission" date="2023-10" db="EMBL/GenBank/DDBJ databases">
        <title>Genome assembly of Pristionchus species.</title>
        <authorList>
            <person name="Yoshida K."/>
            <person name="Sommer R.J."/>
        </authorList>
    </citation>
    <scope>NUCLEOTIDE SEQUENCE</scope>
    <source>
        <strain evidence="2">RS0144</strain>
    </source>
</reference>
<proteinExistence type="predicted"/>
<sequence>STIPLIRILAPFIFISSLAAWFTWRLNLDTPIPPQTITLSRLLKQDEITCEWPKFSIWDHNLLQNTSFVRSIECPFTQQSFASLDSSGFLSASLPFSVNVDYSQTRCSYYPLPSVSSQEKTTEIEFGSRMRVDHDQFVVNCHNGSEMIYEEAFFNPTAKFRIPSRTRRETLKFAAADPSRPSLSVILIDDVSNAHFARNLPKTMRLMRDEDFFFPSRYSQSFSDAASNLEMMLNGNDSTNLAEIMRTRGCLTFSNEEQIFTADDADDDDSTPPLATDADIDTRFLHSFNRQRQTNEHCLANGKSSVSSVLDPLVSFSSSFRDLCTLSLTRLRSPSNRTLLGSIDEELSSALAQLLTASSNTAVFLLSPSGLKGRGLSGIVEGKSPLLAAWFPEQFRRDRNKHYSTFAWNMDKLITTRDLSETLRQLAEGDLPEKIEWMDSDEEQNLATSLLSEMLPEERNCTTMDIPKENCLCMGTDKQRNATINAEGTLTKRVLDLVESRATQQPCVEGIEMIKGYLEINSYRMFENDMENESNDVEWLTIRIYVKILKRNVIHGGNYGAGDEAHVWFKTMVRHYISSGRLEYVEAVIIQSWECFAVHLERMCSLCYSAPFWSLSSPGPNKGFILDMANVVV</sequence>
<dbReference type="AlphaFoldDB" id="A0AAV5SY92"/>
<protein>
    <submittedName>
        <fullName evidence="2">Uncharacterized protein</fullName>
    </submittedName>
</protein>
<evidence type="ECO:0000313" key="2">
    <source>
        <dbReference type="EMBL" id="GMS85224.1"/>
    </source>
</evidence>
<feature type="non-terminal residue" evidence="2">
    <location>
        <position position="1"/>
    </location>
</feature>
<dbReference type="InterPro" id="IPR004245">
    <property type="entry name" value="DUF229"/>
</dbReference>
<evidence type="ECO:0000313" key="3">
    <source>
        <dbReference type="Proteomes" id="UP001432027"/>
    </source>
</evidence>
<keyword evidence="1" id="KW-1133">Transmembrane helix</keyword>
<keyword evidence="1" id="KW-0812">Transmembrane</keyword>